<evidence type="ECO:0000313" key="4">
    <source>
        <dbReference type="Proteomes" id="UP000823890"/>
    </source>
</evidence>
<keyword evidence="1" id="KW-0812">Transmembrane</keyword>
<dbReference type="InterPro" id="IPR026870">
    <property type="entry name" value="Zinc_ribbon_dom"/>
</dbReference>
<proteinExistence type="predicted"/>
<feature type="transmembrane region" description="Helical" evidence="1">
    <location>
        <begin position="353"/>
        <end position="378"/>
    </location>
</feature>
<evidence type="ECO:0000256" key="1">
    <source>
        <dbReference type="SAM" id="Phobius"/>
    </source>
</evidence>
<dbReference type="Proteomes" id="UP000823890">
    <property type="component" value="Unassembled WGS sequence"/>
</dbReference>
<dbReference type="Pfam" id="PF13240">
    <property type="entry name" value="Zn_Ribbon_1"/>
    <property type="match status" value="1"/>
</dbReference>
<keyword evidence="1" id="KW-0472">Membrane</keyword>
<reference evidence="3" key="2">
    <citation type="submission" date="2021-04" db="EMBL/GenBank/DDBJ databases">
        <authorList>
            <person name="Gilroy R."/>
        </authorList>
    </citation>
    <scope>NUCLEOTIDE SEQUENCE</scope>
    <source>
        <strain evidence="3">ChiW19-954</strain>
    </source>
</reference>
<gene>
    <name evidence="3" type="ORF">H9758_04120</name>
</gene>
<feature type="transmembrane region" description="Helical" evidence="1">
    <location>
        <begin position="384"/>
        <end position="407"/>
    </location>
</feature>
<accession>A0A9D2SSQ0</accession>
<keyword evidence="1" id="KW-1133">Transmembrane helix</keyword>
<sequence>MMKFCPECGHKLEANVKFCPECGYRLSDLQKQDNSSLKKKIKFESSEDLIKHFLKNAHENADISIAPEITEKKLVSAAETIGNGADTMKVTGLIDTTVFHSGKEGILFLGDKVYLRPAFGNSVCIEYDSIRNVKYEEKESRDANNKVSIEKILDVHKTDGDLLRFSSKDYGFNFPLKLLSEILSGILSDVDVIETTDQFLLLKDMGMECILLYLKIVTNYLYEDDGQIDNEEYKELIGLMGRLNVSTELADALRTYRIGEIKVPTEDLITDIRNYIPRGSVPTIFQSLLNDILSISKNNPEEWKNDEIFVRYQRLFGVSDSQVDFFVRRLLQDRRIIEEKIDDNTIKKAMSELAAIGTAAGVSLAALAVTGGVSTGIWGGLFTISMASTGGMALGLAAIGGLGYGAYRGVKYFSGTADSEKYAIRSTMLQQKIKELQKSENYLIEDINWTTTKIAELMEKKDQILANHEQLLKYIQMAKSLDAGSRLIFEEEKKSQINILLSHLPEKLDFNKFEELVKKTQYQIPFREYVYACYQSDGNGEYILQNIDDEEKLEKLDQILGTVGYYDLSKSTVAKTNVLMKKGISGLKGLISGQNE</sequence>
<name>A0A9D2SSQ0_9FIRM</name>
<dbReference type="EMBL" id="DWWO01000049">
    <property type="protein sequence ID" value="HJC33762.1"/>
    <property type="molecule type" value="Genomic_DNA"/>
</dbReference>
<organism evidence="3 4">
    <name type="scientific">Candidatus Mediterraneibacter faecipullorum</name>
    <dbReference type="NCBI Taxonomy" id="2838670"/>
    <lineage>
        <taxon>Bacteria</taxon>
        <taxon>Bacillati</taxon>
        <taxon>Bacillota</taxon>
        <taxon>Clostridia</taxon>
        <taxon>Lachnospirales</taxon>
        <taxon>Lachnospiraceae</taxon>
        <taxon>Mediterraneibacter</taxon>
    </lineage>
</organism>
<reference evidence="3" key="1">
    <citation type="journal article" date="2021" name="PeerJ">
        <title>Extensive microbial diversity within the chicken gut microbiome revealed by metagenomics and culture.</title>
        <authorList>
            <person name="Gilroy R."/>
            <person name="Ravi A."/>
            <person name="Getino M."/>
            <person name="Pursley I."/>
            <person name="Horton D.L."/>
            <person name="Alikhan N.F."/>
            <person name="Baker D."/>
            <person name="Gharbi K."/>
            <person name="Hall N."/>
            <person name="Watson M."/>
            <person name="Adriaenssens E.M."/>
            <person name="Foster-Nyarko E."/>
            <person name="Jarju S."/>
            <person name="Secka A."/>
            <person name="Antonio M."/>
            <person name="Oren A."/>
            <person name="Chaudhuri R.R."/>
            <person name="La Ragione R."/>
            <person name="Hildebrand F."/>
            <person name="Pallen M.J."/>
        </authorList>
    </citation>
    <scope>NUCLEOTIDE SEQUENCE</scope>
    <source>
        <strain evidence="3">ChiW19-954</strain>
    </source>
</reference>
<protein>
    <submittedName>
        <fullName evidence="3">Zinc-ribbon domain-containing protein</fullName>
    </submittedName>
</protein>
<evidence type="ECO:0000259" key="2">
    <source>
        <dbReference type="Pfam" id="PF13240"/>
    </source>
</evidence>
<comment type="caution">
    <text evidence="3">The sequence shown here is derived from an EMBL/GenBank/DDBJ whole genome shotgun (WGS) entry which is preliminary data.</text>
</comment>
<evidence type="ECO:0000313" key="3">
    <source>
        <dbReference type="EMBL" id="HJC33762.1"/>
    </source>
</evidence>
<dbReference type="AlphaFoldDB" id="A0A9D2SSQ0"/>
<feature type="domain" description="Zinc-ribbon" evidence="2">
    <location>
        <begin position="4"/>
        <end position="26"/>
    </location>
</feature>